<comment type="caution">
    <text evidence="1">The sequence shown here is derived from an EMBL/GenBank/DDBJ whole genome shotgun (WGS) entry which is preliminary data.</text>
</comment>
<dbReference type="RefSeq" id="WP_141981815.1">
    <property type="nucleotide sequence ID" value="NZ_VFPP01000001.1"/>
</dbReference>
<accession>A0A543JLW3</accession>
<name>A0A543JLW3_9PSEU</name>
<reference evidence="1 2" key="1">
    <citation type="submission" date="2019-06" db="EMBL/GenBank/DDBJ databases">
        <title>Sequencing the genomes of 1000 actinobacteria strains.</title>
        <authorList>
            <person name="Klenk H.-P."/>
        </authorList>
    </citation>
    <scope>NUCLEOTIDE SEQUENCE [LARGE SCALE GENOMIC DNA]</scope>
    <source>
        <strain evidence="1 2">DSM 45456</strain>
    </source>
</reference>
<evidence type="ECO:0000313" key="2">
    <source>
        <dbReference type="Proteomes" id="UP000316628"/>
    </source>
</evidence>
<keyword evidence="2" id="KW-1185">Reference proteome</keyword>
<evidence type="ECO:0000313" key="1">
    <source>
        <dbReference type="EMBL" id="TQM83803.1"/>
    </source>
</evidence>
<dbReference type="OrthoDB" id="4556358at2"/>
<dbReference type="EMBL" id="VFPP01000001">
    <property type="protein sequence ID" value="TQM83803.1"/>
    <property type="molecule type" value="Genomic_DNA"/>
</dbReference>
<gene>
    <name evidence="1" type="ORF">FHX81_6230</name>
</gene>
<proteinExistence type="predicted"/>
<dbReference type="Proteomes" id="UP000316628">
    <property type="component" value="Unassembled WGS sequence"/>
</dbReference>
<dbReference type="AlphaFoldDB" id="A0A543JLW3"/>
<protein>
    <submittedName>
        <fullName evidence="1">Uncharacterized protein</fullName>
    </submittedName>
</protein>
<sequence length="185" mass="20133">MNTEEQQAVEAVRATFERVVSEGLRAESVAGASDEEIDAMAAAQGVDRVPAAVREVLRHIGVRNGLWLGGTALGVHRIGEKQKRNALATLAQLGGNPFVDAEGMLVLTEHQAYTYDVVDGADLDRADPPVWVISEGEYAEVRWPGVTNWFEGNAPSAAEYRSRLRVLRGLGKTRLPPWAADIRTD</sequence>
<organism evidence="1 2">
    <name type="scientific">Saccharothrix saharensis</name>
    <dbReference type="NCBI Taxonomy" id="571190"/>
    <lineage>
        <taxon>Bacteria</taxon>
        <taxon>Bacillati</taxon>
        <taxon>Actinomycetota</taxon>
        <taxon>Actinomycetes</taxon>
        <taxon>Pseudonocardiales</taxon>
        <taxon>Pseudonocardiaceae</taxon>
        <taxon>Saccharothrix</taxon>
    </lineage>
</organism>